<comment type="similarity">
    <text evidence="1">Belongs to the HMG-CoA reductase family.</text>
</comment>
<dbReference type="Proteomes" id="UP000616885">
    <property type="component" value="Unassembled WGS sequence"/>
</dbReference>
<accession>A0A8H7N0R9</accession>
<evidence type="ECO:0000256" key="4">
    <source>
        <dbReference type="ARBA" id="ARBA00023002"/>
    </source>
</evidence>
<dbReference type="InterPro" id="IPR002202">
    <property type="entry name" value="HMG_CoA_Rdtase"/>
</dbReference>
<dbReference type="Gene3D" id="3.90.770.10">
    <property type="entry name" value="3-hydroxy-3-methylglutaryl-coenzyme A Reductase, Chain A, domain 2"/>
    <property type="match status" value="1"/>
</dbReference>
<protein>
    <recommendedName>
        <fullName evidence="2">hydroxymethylglutaryl-CoA reductase (NADPH)</fullName>
        <ecNumber evidence="2">1.1.1.34</ecNumber>
    </recommendedName>
</protein>
<dbReference type="AlphaFoldDB" id="A0A8H7N0R9"/>
<dbReference type="SUPFAM" id="SSF55035">
    <property type="entry name" value="NAD-binding domain of HMG-CoA reductase"/>
    <property type="match status" value="1"/>
</dbReference>
<gene>
    <name evidence="5" type="ORF">IM811_006549</name>
</gene>
<dbReference type="SUPFAM" id="SSF56542">
    <property type="entry name" value="Substrate-binding domain of HMG-CoA reductase"/>
    <property type="match status" value="1"/>
</dbReference>
<dbReference type="PRINTS" id="PR00071">
    <property type="entry name" value="HMGCOARDTASE"/>
</dbReference>
<evidence type="ECO:0000313" key="6">
    <source>
        <dbReference type="Proteomes" id="UP000616885"/>
    </source>
</evidence>
<dbReference type="GO" id="GO:0015936">
    <property type="term" value="P:coenzyme A metabolic process"/>
    <property type="evidence" value="ECO:0007669"/>
    <property type="project" value="InterPro"/>
</dbReference>
<evidence type="ECO:0000256" key="2">
    <source>
        <dbReference type="ARBA" id="ARBA00012999"/>
    </source>
</evidence>
<dbReference type="EC" id="1.1.1.34" evidence="2"/>
<dbReference type="PROSITE" id="PS50065">
    <property type="entry name" value="HMG_COA_REDUCTASE_4"/>
    <property type="match status" value="1"/>
</dbReference>
<dbReference type="Gene3D" id="3.30.70.420">
    <property type="entry name" value="Hydroxymethylglutaryl-CoA reductase, class I/II, NAD/NADP-binding domain"/>
    <property type="match status" value="1"/>
</dbReference>
<comment type="caution">
    <text evidence="5">The sequence shown here is derived from an EMBL/GenBank/DDBJ whole genome shotgun (WGS) entry which is preliminary data.</text>
</comment>
<reference evidence="5" key="1">
    <citation type="submission" date="2020-10" db="EMBL/GenBank/DDBJ databases">
        <title>High-Quality Genome Resource of Clonostachys rosea strain S41 by Oxford Nanopore Long-Read Sequencing.</title>
        <authorList>
            <person name="Wang H."/>
        </authorList>
    </citation>
    <scope>NUCLEOTIDE SEQUENCE</scope>
    <source>
        <strain evidence="5">S41</strain>
    </source>
</reference>
<sequence>MSTSRNQKALELASRWDLEHIPAPASQIDPIKIENCIGFTKVPLGVAGPLRVKGPKADGSFYAPLATQEATLVASCSRGCKAFSASGGVQFDVLSQGMSRAPVFIFGNPASAVRFAREWPSLEEEFGKWAASTSRYAKLQKTKAHIIGSQVHLFCSFHCAAASGQNMVSKATKHACDQLRSLYGKKYSIKDWVVEGNLSSDKKPSWGNVKDARGVEVVAWGSVSDQDCQNILGCTTKRLNDQVVTLIKGGIRNGMFGSNVNTTNVLAGMFIATGQDAASVGESAWSDLTPEYDEETKVLTLSLYFPSILIATVGGGTGNPTQREALRMVQCDQPEDKEKLAGLMASFALALDISTAAAIANDTFTASHMRLARGEAKSKL</sequence>
<dbReference type="PANTHER" id="PTHR10572">
    <property type="entry name" value="3-HYDROXY-3-METHYLGLUTARYL-COENZYME A REDUCTASE"/>
    <property type="match status" value="1"/>
</dbReference>
<dbReference type="InterPro" id="IPR009029">
    <property type="entry name" value="HMG_CoA_Rdtase_sub-bd_dom_sf"/>
</dbReference>
<evidence type="ECO:0000256" key="1">
    <source>
        <dbReference type="ARBA" id="ARBA00007661"/>
    </source>
</evidence>
<keyword evidence="3" id="KW-0521">NADP</keyword>
<keyword evidence="4" id="KW-0560">Oxidoreductase</keyword>
<dbReference type="GO" id="GO:0008299">
    <property type="term" value="P:isoprenoid biosynthetic process"/>
    <property type="evidence" value="ECO:0007669"/>
    <property type="project" value="InterPro"/>
</dbReference>
<dbReference type="InterPro" id="IPR009023">
    <property type="entry name" value="HMG_CoA_Rdtase_NAD(P)-bd_sf"/>
</dbReference>
<organism evidence="5 6">
    <name type="scientific">Bionectria ochroleuca</name>
    <name type="common">Gliocladium roseum</name>
    <dbReference type="NCBI Taxonomy" id="29856"/>
    <lineage>
        <taxon>Eukaryota</taxon>
        <taxon>Fungi</taxon>
        <taxon>Dikarya</taxon>
        <taxon>Ascomycota</taxon>
        <taxon>Pezizomycotina</taxon>
        <taxon>Sordariomycetes</taxon>
        <taxon>Hypocreomycetidae</taxon>
        <taxon>Hypocreales</taxon>
        <taxon>Bionectriaceae</taxon>
        <taxon>Clonostachys</taxon>
    </lineage>
</organism>
<dbReference type="Pfam" id="PF00368">
    <property type="entry name" value="HMG-CoA_red"/>
    <property type="match status" value="1"/>
</dbReference>
<dbReference type="PANTHER" id="PTHR10572:SF24">
    <property type="entry name" value="3-HYDROXY-3-METHYLGLUTARYL-COENZYME A REDUCTASE"/>
    <property type="match status" value="1"/>
</dbReference>
<name>A0A8H7N0R9_BIOOC</name>
<dbReference type="InterPro" id="IPR004554">
    <property type="entry name" value="HMG_CoA_Rdtase_eu_arc"/>
</dbReference>
<proteinExistence type="inferred from homology"/>
<dbReference type="InterPro" id="IPR023074">
    <property type="entry name" value="HMG_CoA_Rdtase_cat_sf"/>
</dbReference>
<dbReference type="GO" id="GO:0004420">
    <property type="term" value="F:hydroxymethylglutaryl-CoA reductase (NADPH) activity"/>
    <property type="evidence" value="ECO:0007669"/>
    <property type="project" value="UniProtKB-EC"/>
</dbReference>
<dbReference type="CDD" id="cd00643">
    <property type="entry name" value="HMG-CoA_reductase_classI"/>
    <property type="match status" value="1"/>
</dbReference>
<dbReference type="EMBL" id="JADCTT010000017">
    <property type="protein sequence ID" value="KAF9743458.1"/>
    <property type="molecule type" value="Genomic_DNA"/>
</dbReference>
<evidence type="ECO:0000313" key="5">
    <source>
        <dbReference type="EMBL" id="KAF9743458.1"/>
    </source>
</evidence>
<evidence type="ECO:0000256" key="3">
    <source>
        <dbReference type="ARBA" id="ARBA00022857"/>
    </source>
</evidence>